<keyword evidence="2" id="KW-1185">Reference proteome</keyword>
<evidence type="ECO:0000313" key="2">
    <source>
        <dbReference type="Proteomes" id="UP000276133"/>
    </source>
</evidence>
<comment type="caution">
    <text evidence="1">The sequence shown here is derived from an EMBL/GenBank/DDBJ whole genome shotgun (WGS) entry which is preliminary data.</text>
</comment>
<reference evidence="1 2" key="1">
    <citation type="journal article" date="2018" name="Sci. Rep.">
        <title>Genomic signatures of local adaptation to the degree of environmental predictability in rotifers.</title>
        <authorList>
            <person name="Franch-Gras L."/>
            <person name="Hahn C."/>
            <person name="Garcia-Roger E.M."/>
            <person name="Carmona M.J."/>
            <person name="Serra M."/>
            <person name="Gomez A."/>
        </authorList>
    </citation>
    <scope>NUCLEOTIDE SEQUENCE [LARGE SCALE GENOMIC DNA]</scope>
    <source>
        <strain evidence="1">HYR1</strain>
    </source>
</reference>
<dbReference type="Proteomes" id="UP000276133">
    <property type="component" value="Unassembled WGS sequence"/>
</dbReference>
<accession>A0A3M7REJ5</accession>
<protein>
    <submittedName>
        <fullName evidence="1">Uncharacterized protein</fullName>
    </submittedName>
</protein>
<dbReference type="AlphaFoldDB" id="A0A3M7REJ5"/>
<sequence length="357" mass="41921">MHKIICELTCNTNYLIIKFIKETFFTELNIPNYVYPINITFLKSFHKMAAKLFLNYYENSKNSEFSFEYFRKEILLVSTPHKIKLTTEVDKPQCVALLRDSIVSNLGLNPFFYKFDFGYDELTKLNKILLDTQNLYINKNQFAHKGNIGDKYVWNDFFFFLETIKIIETKCKKFTDEILVVARDLILTESIVFNFRSLKIYLISCYVPGLNGFSGKNSIYINQNELTMKYNGLITSMDEVKALNILKFECLRLFVHETCHVIIRHGLKDLNLSSPKLPNIEAGIAAEEAFFKHRIDWLASAVKKKFNYEYCFNYLTNLLADNYESFDFEESNCTIDTRTMYMMAIDYKKSAIMNIII</sequence>
<dbReference type="OrthoDB" id="10173667at2759"/>
<gene>
    <name evidence="1" type="ORF">BpHYR1_020902</name>
</gene>
<name>A0A3M7REJ5_BRAPC</name>
<proteinExistence type="predicted"/>
<organism evidence="1 2">
    <name type="scientific">Brachionus plicatilis</name>
    <name type="common">Marine rotifer</name>
    <name type="synonym">Brachionus muelleri</name>
    <dbReference type="NCBI Taxonomy" id="10195"/>
    <lineage>
        <taxon>Eukaryota</taxon>
        <taxon>Metazoa</taxon>
        <taxon>Spiralia</taxon>
        <taxon>Gnathifera</taxon>
        <taxon>Rotifera</taxon>
        <taxon>Eurotatoria</taxon>
        <taxon>Monogononta</taxon>
        <taxon>Pseudotrocha</taxon>
        <taxon>Ploima</taxon>
        <taxon>Brachionidae</taxon>
        <taxon>Brachionus</taxon>
    </lineage>
</organism>
<evidence type="ECO:0000313" key="1">
    <source>
        <dbReference type="EMBL" id="RNA21891.1"/>
    </source>
</evidence>
<dbReference type="EMBL" id="REGN01003565">
    <property type="protein sequence ID" value="RNA21891.1"/>
    <property type="molecule type" value="Genomic_DNA"/>
</dbReference>